<evidence type="ECO:0000259" key="1">
    <source>
        <dbReference type="SMART" id="SM00966"/>
    </source>
</evidence>
<dbReference type="SMART" id="SM00966">
    <property type="entry name" value="SpoVT_AbrB"/>
    <property type="match status" value="1"/>
</dbReference>
<feature type="domain" description="SpoVT-AbrB" evidence="1">
    <location>
        <begin position="4"/>
        <end position="49"/>
    </location>
</feature>
<evidence type="ECO:0000313" key="3">
    <source>
        <dbReference type="Proteomes" id="UP000231292"/>
    </source>
</evidence>
<name>A0A2G9YJJ0_9BACT</name>
<protein>
    <recommendedName>
        <fullName evidence="1">SpoVT-AbrB domain-containing protein</fullName>
    </recommendedName>
</protein>
<dbReference type="EMBL" id="PCRK01000067">
    <property type="protein sequence ID" value="PIP19409.1"/>
    <property type="molecule type" value="Genomic_DNA"/>
</dbReference>
<gene>
    <name evidence="2" type="ORF">COX41_02960</name>
</gene>
<sequence length="87" mass="9907">MTITKLKAKNQLTIPSAIVKRLNLKIDELFAVGIEGNYIKLIPVKVEPRYTSEELKAIDHIVKNEKGKAKVVKPGEEFSRYIKKITK</sequence>
<organism evidence="2 3">
    <name type="scientific">Candidatus Sherwoodlollariibacterium unditelluris</name>
    <dbReference type="NCBI Taxonomy" id="1974757"/>
    <lineage>
        <taxon>Bacteria</taxon>
        <taxon>Pseudomonadati</taxon>
        <taxon>Candidatus Omnitrophota</taxon>
        <taxon>Candidatus Sherwoodlollariibacterium</taxon>
    </lineage>
</organism>
<evidence type="ECO:0000313" key="2">
    <source>
        <dbReference type="EMBL" id="PIP19409.1"/>
    </source>
</evidence>
<dbReference type="InterPro" id="IPR037914">
    <property type="entry name" value="SpoVT-AbrB_sf"/>
</dbReference>
<accession>A0A2G9YJJ0</accession>
<dbReference type="Proteomes" id="UP000231292">
    <property type="component" value="Unassembled WGS sequence"/>
</dbReference>
<dbReference type="AlphaFoldDB" id="A0A2G9YJJ0"/>
<dbReference type="GO" id="GO:0003677">
    <property type="term" value="F:DNA binding"/>
    <property type="evidence" value="ECO:0007669"/>
    <property type="project" value="InterPro"/>
</dbReference>
<dbReference type="InterPro" id="IPR007159">
    <property type="entry name" value="SpoVT-AbrB_dom"/>
</dbReference>
<dbReference type="SUPFAM" id="SSF89447">
    <property type="entry name" value="AbrB/MazE/MraZ-like"/>
    <property type="match status" value="1"/>
</dbReference>
<comment type="caution">
    <text evidence="2">The sequence shown here is derived from an EMBL/GenBank/DDBJ whole genome shotgun (WGS) entry which is preliminary data.</text>
</comment>
<proteinExistence type="predicted"/>
<reference evidence="2 3" key="1">
    <citation type="submission" date="2017-09" db="EMBL/GenBank/DDBJ databases">
        <title>Depth-based differentiation of microbial function through sediment-hosted aquifers and enrichment of novel symbionts in the deep terrestrial subsurface.</title>
        <authorList>
            <person name="Probst A.J."/>
            <person name="Ladd B."/>
            <person name="Jarett J.K."/>
            <person name="Geller-Mcgrath D.E."/>
            <person name="Sieber C.M."/>
            <person name="Emerson J.B."/>
            <person name="Anantharaman K."/>
            <person name="Thomas B.C."/>
            <person name="Malmstrom R."/>
            <person name="Stieglmeier M."/>
            <person name="Klingl A."/>
            <person name="Woyke T."/>
            <person name="Ryan C.M."/>
            <person name="Banfield J.F."/>
        </authorList>
    </citation>
    <scope>NUCLEOTIDE SEQUENCE [LARGE SCALE GENOMIC DNA]</scope>
    <source>
        <strain evidence="2">CG23_combo_of_CG06-09_8_20_14_all_41_10</strain>
    </source>
</reference>
<dbReference type="Gene3D" id="2.10.260.10">
    <property type="match status" value="1"/>
</dbReference>